<feature type="non-terminal residue" evidence="1">
    <location>
        <position position="1"/>
    </location>
</feature>
<gene>
    <name evidence="1" type="ORF">PIB30_112482</name>
</gene>
<name>A0ABU6R265_9FABA</name>
<evidence type="ECO:0000313" key="1">
    <source>
        <dbReference type="EMBL" id="MED6117732.1"/>
    </source>
</evidence>
<proteinExistence type="predicted"/>
<evidence type="ECO:0000313" key="2">
    <source>
        <dbReference type="Proteomes" id="UP001341840"/>
    </source>
</evidence>
<accession>A0ABU6R265</accession>
<sequence length="87" mass="9665">VVVADKVVFVEVEMVVVDADKVVVFAVEDKVVPGNGAKNLIARKPSSFFFLNTRAIPASEPDQVVSLYEWISFPRRSVDQAIFQLNL</sequence>
<dbReference type="EMBL" id="JASCZI010008096">
    <property type="protein sequence ID" value="MED6117732.1"/>
    <property type="molecule type" value="Genomic_DNA"/>
</dbReference>
<comment type="caution">
    <text evidence="1">The sequence shown here is derived from an EMBL/GenBank/DDBJ whole genome shotgun (WGS) entry which is preliminary data.</text>
</comment>
<protein>
    <submittedName>
        <fullName evidence="1">Uncharacterized protein</fullName>
    </submittedName>
</protein>
<organism evidence="1 2">
    <name type="scientific">Stylosanthes scabra</name>
    <dbReference type="NCBI Taxonomy" id="79078"/>
    <lineage>
        <taxon>Eukaryota</taxon>
        <taxon>Viridiplantae</taxon>
        <taxon>Streptophyta</taxon>
        <taxon>Embryophyta</taxon>
        <taxon>Tracheophyta</taxon>
        <taxon>Spermatophyta</taxon>
        <taxon>Magnoliopsida</taxon>
        <taxon>eudicotyledons</taxon>
        <taxon>Gunneridae</taxon>
        <taxon>Pentapetalae</taxon>
        <taxon>rosids</taxon>
        <taxon>fabids</taxon>
        <taxon>Fabales</taxon>
        <taxon>Fabaceae</taxon>
        <taxon>Papilionoideae</taxon>
        <taxon>50 kb inversion clade</taxon>
        <taxon>dalbergioids sensu lato</taxon>
        <taxon>Dalbergieae</taxon>
        <taxon>Pterocarpus clade</taxon>
        <taxon>Stylosanthes</taxon>
    </lineage>
</organism>
<dbReference type="Proteomes" id="UP001341840">
    <property type="component" value="Unassembled WGS sequence"/>
</dbReference>
<reference evidence="1 2" key="1">
    <citation type="journal article" date="2023" name="Plants (Basel)">
        <title>Bridging the Gap: Combining Genomics and Transcriptomics Approaches to Understand Stylosanthes scabra, an Orphan Legume from the Brazilian Caatinga.</title>
        <authorList>
            <person name="Ferreira-Neto J.R.C."/>
            <person name="da Silva M.D."/>
            <person name="Binneck E."/>
            <person name="de Melo N.F."/>
            <person name="da Silva R.H."/>
            <person name="de Melo A.L.T.M."/>
            <person name="Pandolfi V."/>
            <person name="Bustamante F.O."/>
            <person name="Brasileiro-Vidal A.C."/>
            <person name="Benko-Iseppon A.M."/>
        </authorList>
    </citation>
    <scope>NUCLEOTIDE SEQUENCE [LARGE SCALE GENOMIC DNA]</scope>
    <source>
        <tissue evidence="1">Leaves</tissue>
    </source>
</reference>
<keyword evidence="2" id="KW-1185">Reference proteome</keyword>